<dbReference type="EMBL" id="JAUSUH010000003">
    <property type="protein sequence ID" value="MDQ0347429.1"/>
    <property type="molecule type" value="Genomic_DNA"/>
</dbReference>
<dbReference type="Proteomes" id="UP001238467">
    <property type="component" value="Unassembled WGS sequence"/>
</dbReference>
<gene>
    <name evidence="2" type="ORF">J2S76_001853</name>
</gene>
<feature type="region of interest" description="Disordered" evidence="1">
    <location>
        <begin position="1"/>
        <end position="29"/>
    </location>
</feature>
<reference evidence="2 3" key="1">
    <citation type="submission" date="2023-07" db="EMBL/GenBank/DDBJ databases">
        <title>Genomic Encyclopedia of Type Strains, Phase IV (KMG-IV): sequencing the most valuable type-strain genomes for metagenomic binning, comparative biology and taxonomic classification.</title>
        <authorList>
            <person name="Goeker M."/>
        </authorList>
    </citation>
    <scope>NUCLEOTIDE SEQUENCE [LARGE SCALE GENOMIC DNA]</scope>
    <source>
        <strain evidence="2 3">DSM 1277</strain>
    </source>
</reference>
<evidence type="ECO:0000313" key="3">
    <source>
        <dbReference type="Proteomes" id="UP001238467"/>
    </source>
</evidence>
<organism evidence="2 3">
    <name type="scientific">Ancylobacter vacuolatus</name>
    <dbReference type="NCBI Taxonomy" id="223389"/>
    <lineage>
        <taxon>Bacteria</taxon>
        <taxon>Pseudomonadati</taxon>
        <taxon>Pseudomonadota</taxon>
        <taxon>Alphaproteobacteria</taxon>
        <taxon>Hyphomicrobiales</taxon>
        <taxon>Xanthobacteraceae</taxon>
        <taxon>Ancylobacter</taxon>
    </lineage>
</organism>
<sequence length="53" mass="5782">MTTSPTPPAAARVDRNKRDMPKPAWRTPVLRQVQLPLATLENPNNSGDAAELS</sequence>
<comment type="caution">
    <text evidence="2">The sequence shown here is derived from an EMBL/GenBank/DDBJ whole genome shotgun (WGS) entry which is preliminary data.</text>
</comment>
<keyword evidence="3" id="KW-1185">Reference proteome</keyword>
<name>A0ABU0DG68_9HYPH</name>
<accession>A0ABU0DG68</accession>
<proteinExistence type="predicted"/>
<evidence type="ECO:0000256" key="1">
    <source>
        <dbReference type="SAM" id="MobiDB-lite"/>
    </source>
</evidence>
<feature type="compositionally biased region" description="Basic and acidic residues" evidence="1">
    <location>
        <begin position="12"/>
        <end position="21"/>
    </location>
</feature>
<dbReference type="RefSeq" id="WP_307059723.1">
    <property type="nucleotide sequence ID" value="NZ_JAUSUH010000003.1"/>
</dbReference>
<evidence type="ECO:0000313" key="2">
    <source>
        <dbReference type="EMBL" id="MDQ0347429.1"/>
    </source>
</evidence>
<protein>
    <submittedName>
        <fullName evidence="2">Uncharacterized protein</fullName>
    </submittedName>
</protein>